<feature type="transmembrane region" description="Helical" evidence="1">
    <location>
        <begin position="348"/>
        <end position="367"/>
    </location>
</feature>
<feature type="transmembrane region" description="Helical" evidence="1">
    <location>
        <begin position="229"/>
        <end position="246"/>
    </location>
</feature>
<feature type="transmembrane region" description="Helical" evidence="1">
    <location>
        <begin position="497"/>
        <end position="517"/>
    </location>
</feature>
<feature type="transmembrane region" description="Helical" evidence="1">
    <location>
        <begin position="60"/>
        <end position="78"/>
    </location>
</feature>
<gene>
    <name evidence="2" type="primary">phpB</name>
</gene>
<keyword evidence="1" id="KW-0472">Membrane</keyword>
<feature type="transmembrane region" description="Helical" evidence="1">
    <location>
        <begin position="373"/>
        <end position="394"/>
    </location>
</feature>
<accession>A0A0M3WNL0</accession>
<organism evidence="2">
    <name type="scientific">Streptomyces hygroscopicus</name>
    <dbReference type="NCBI Taxonomy" id="1912"/>
    <lineage>
        <taxon>Bacteria</taxon>
        <taxon>Bacillati</taxon>
        <taxon>Actinomycetota</taxon>
        <taxon>Actinomycetes</taxon>
        <taxon>Kitasatosporales</taxon>
        <taxon>Streptomycetaceae</taxon>
        <taxon>Streptomyces</taxon>
        <taxon>Streptomyces violaceusniger group</taxon>
    </lineage>
</organism>
<proteinExistence type="predicted"/>
<name>A0A0M3WNL0_STRHY</name>
<feature type="transmembrane region" description="Helical" evidence="1">
    <location>
        <begin position="472"/>
        <end position="491"/>
    </location>
</feature>
<feature type="transmembrane region" description="Helical" evidence="1">
    <location>
        <begin position="299"/>
        <end position="318"/>
    </location>
</feature>
<feature type="transmembrane region" description="Helical" evidence="1">
    <location>
        <begin position="35"/>
        <end position="54"/>
    </location>
</feature>
<keyword evidence="1" id="KW-1133">Transmembrane helix</keyword>
<dbReference type="AlphaFoldDB" id="A0A0M3WNL0"/>
<feature type="transmembrane region" description="Helical" evidence="1">
    <location>
        <begin position="415"/>
        <end position="437"/>
    </location>
</feature>
<evidence type="ECO:0000313" key="2">
    <source>
        <dbReference type="EMBL" id="AKN91113.1"/>
    </source>
</evidence>
<feature type="transmembrane region" description="Helical" evidence="1">
    <location>
        <begin position="121"/>
        <end position="141"/>
    </location>
</feature>
<keyword evidence="1" id="KW-0812">Transmembrane</keyword>
<evidence type="ECO:0000256" key="1">
    <source>
        <dbReference type="SAM" id="Phobius"/>
    </source>
</evidence>
<reference evidence="2" key="1">
    <citation type="journal article" date="2015" name="J. Antibiot.">
        <title>Conserved biosynthetic pathways for phosalacine, bialaphos and newly discovered phosphonic acid natural products.</title>
        <authorList>
            <person name="Blodgett J.A.V."/>
            <person name="Zhang J.K."/>
            <person name="Yu X."/>
            <person name="Metcalf W.W."/>
        </authorList>
    </citation>
    <scope>NUCLEOTIDE SEQUENCE</scope>
    <source>
        <strain evidence="2">ATCC 21705</strain>
    </source>
</reference>
<feature type="transmembrane region" description="Helical" evidence="1">
    <location>
        <begin position="202"/>
        <end position="222"/>
    </location>
</feature>
<protein>
    <submittedName>
        <fullName evidence="2">Putative PhpB</fullName>
    </submittedName>
</protein>
<feature type="transmembrane region" description="Helical" evidence="1">
    <location>
        <begin position="258"/>
        <end position="278"/>
    </location>
</feature>
<sequence length="552" mass="56101">MKDGKAGACRGFEDDGPRTAAQATAERVSARTDGWAVTGGILIGALLCVFNILVIFKTGVAFGGSALVVVVGAVWLRLRRRLAWHSLFVVFSIASSGYLSAAAIGSGIAANHLRDGSVPSWAALAAVVLLSNAIGLVLGVLTARMLKREELPFPTLRPAIVLMEGFSRARDVSARPLVWSALASAAVALAVSLTTADGSVHLPGAPGFVGLALSPMLLGVGALAGSRSAVWMLVGGVCSAVVWSRSDPADSYTEHLSTGPVLAIGIGVITGYSIATLVRSLRVMRRGAASRVGGERRAGVALCGLLLVGAAALCWYYGAGRGLGVTLLLSAMTLLFALFFVRVGAETGIAPLSPAIFLGIILLRLAGLPVGDAIVLSTAVSGAAMAALYYTYAVRVSDTAVAARPAPRTTLSTQALGGWLGAIVGLFLMAVLLRSGLVGQPEFPAPLARAFDFVATAYTLGSSQAHQVGPSLAAAVPAGFLLTFLPVSPSALGLGMVLPPATVLTMSLGGGTAWLIARKAPHLKEWVGTVASGLVIGEGVVSAVIVAARAVG</sequence>
<feature type="transmembrane region" description="Helical" evidence="1">
    <location>
        <begin position="87"/>
        <end position="109"/>
    </location>
</feature>
<feature type="transmembrane region" description="Helical" evidence="1">
    <location>
        <begin position="529"/>
        <end position="551"/>
    </location>
</feature>
<dbReference type="EMBL" id="KP026916">
    <property type="protein sequence ID" value="AKN91113.1"/>
    <property type="molecule type" value="Genomic_DNA"/>
</dbReference>
<feature type="transmembrane region" description="Helical" evidence="1">
    <location>
        <begin position="324"/>
        <end position="341"/>
    </location>
</feature>
<feature type="transmembrane region" description="Helical" evidence="1">
    <location>
        <begin position="177"/>
        <end position="196"/>
    </location>
</feature>